<comment type="caution">
    <text evidence="2">The sequence shown here is derived from an EMBL/GenBank/DDBJ whole genome shotgun (WGS) entry which is preliminary data.</text>
</comment>
<evidence type="ECO:0000313" key="2">
    <source>
        <dbReference type="EMBL" id="CAG8713583.1"/>
    </source>
</evidence>
<dbReference type="AlphaFoldDB" id="A0A9N9I053"/>
<sequence length="111" mass="12095">GSSSHNGRGGRLRGCDSHGSHRGSGSRGHSSHGGRSKCRDGHGGGSKGRDSHNARRPVPGLNRLKNGRQKVASINFFKKTLKSKKSKEYFPIVEAQRPVLELNRLKDGRQK</sequence>
<name>A0A9N9I053_9GLOM</name>
<organism evidence="2 3">
    <name type="scientific">Funneliformis caledonium</name>
    <dbReference type="NCBI Taxonomy" id="1117310"/>
    <lineage>
        <taxon>Eukaryota</taxon>
        <taxon>Fungi</taxon>
        <taxon>Fungi incertae sedis</taxon>
        <taxon>Mucoromycota</taxon>
        <taxon>Glomeromycotina</taxon>
        <taxon>Glomeromycetes</taxon>
        <taxon>Glomerales</taxon>
        <taxon>Glomeraceae</taxon>
        <taxon>Funneliformis</taxon>
    </lineage>
</organism>
<gene>
    <name evidence="2" type="ORF">FCALED_LOCUS14049</name>
</gene>
<feature type="non-terminal residue" evidence="2">
    <location>
        <position position="1"/>
    </location>
</feature>
<reference evidence="2" key="1">
    <citation type="submission" date="2021-06" db="EMBL/GenBank/DDBJ databases">
        <authorList>
            <person name="Kallberg Y."/>
            <person name="Tangrot J."/>
            <person name="Rosling A."/>
        </authorList>
    </citation>
    <scope>NUCLEOTIDE SEQUENCE</scope>
    <source>
        <strain evidence="2">UK204</strain>
    </source>
</reference>
<protein>
    <submittedName>
        <fullName evidence="2">13543_t:CDS:1</fullName>
    </submittedName>
</protein>
<evidence type="ECO:0000313" key="3">
    <source>
        <dbReference type="Proteomes" id="UP000789570"/>
    </source>
</evidence>
<proteinExistence type="predicted"/>
<feature type="compositionally biased region" description="Basic and acidic residues" evidence="1">
    <location>
        <begin position="37"/>
        <end position="53"/>
    </location>
</feature>
<feature type="region of interest" description="Disordered" evidence="1">
    <location>
        <begin position="1"/>
        <end position="69"/>
    </location>
</feature>
<dbReference type="Proteomes" id="UP000789570">
    <property type="component" value="Unassembled WGS sequence"/>
</dbReference>
<keyword evidence="3" id="KW-1185">Reference proteome</keyword>
<feature type="non-terminal residue" evidence="2">
    <location>
        <position position="111"/>
    </location>
</feature>
<evidence type="ECO:0000256" key="1">
    <source>
        <dbReference type="SAM" id="MobiDB-lite"/>
    </source>
</evidence>
<accession>A0A9N9I053</accession>
<dbReference type="EMBL" id="CAJVPQ010009221">
    <property type="protein sequence ID" value="CAG8713583.1"/>
    <property type="molecule type" value="Genomic_DNA"/>
</dbReference>